<keyword evidence="8 13" id="KW-1133">Transmembrane helix</keyword>
<keyword evidence="10" id="KW-0408">Iron</keyword>
<dbReference type="InterPro" id="IPR013112">
    <property type="entry name" value="FAD-bd_8"/>
</dbReference>
<dbReference type="Pfam" id="PF00175">
    <property type="entry name" value="NAD_binding_1"/>
    <property type="match status" value="1"/>
</dbReference>
<dbReference type="EC" id="1.18.1.3" evidence="15"/>
<feature type="transmembrane region" description="Helical" evidence="13">
    <location>
        <begin position="18"/>
        <end position="38"/>
    </location>
</feature>
<dbReference type="InterPro" id="IPR017927">
    <property type="entry name" value="FAD-bd_FR_type"/>
</dbReference>
<dbReference type="InterPro" id="IPR017938">
    <property type="entry name" value="Riboflavin_synthase-like_b-brl"/>
</dbReference>
<feature type="transmembrane region" description="Helical" evidence="13">
    <location>
        <begin position="215"/>
        <end position="234"/>
    </location>
</feature>
<reference evidence="15 16" key="1">
    <citation type="journal article" date="2013" name="Nat. Biotechnol.">
        <title>Genome sequences of rare, uncultured bacteria obtained by differential coverage binning of multiple metagenomes.</title>
        <authorList>
            <person name="Albertsen M."/>
            <person name="Hugenholtz P."/>
            <person name="Skarshewski A."/>
            <person name="Nielsen K.L."/>
            <person name="Tyson G.W."/>
            <person name="Nielsen P.H."/>
        </authorList>
    </citation>
    <scope>NUCLEOTIDE SEQUENCE [LARGE SCALE GENOMIC DNA]</scope>
    <source>
        <strain evidence="15">TM71</strain>
    </source>
</reference>
<dbReference type="GO" id="GO:0051537">
    <property type="term" value="F:2 iron, 2 sulfur cluster binding"/>
    <property type="evidence" value="ECO:0007669"/>
    <property type="project" value="UniProtKB-KW"/>
</dbReference>
<keyword evidence="11" id="KW-0411">Iron-sulfur</keyword>
<dbReference type="Gene3D" id="3.40.50.80">
    <property type="entry name" value="Nucleotide-binding domain of ferredoxin-NADP reductase (FNR) module"/>
    <property type="match status" value="1"/>
</dbReference>
<accession>R4PXR2</accession>
<dbReference type="GO" id="GO:0050660">
    <property type="term" value="F:flavin adenine dinucleotide binding"/>
    <property type="evidence" value="ECO:0007669"/>
    <property type="project" value="TreeGrafter"/>
</dbReference>
<dbReference type="PANTHER" id="PTHR47354:SF8">
    <property type="entry name" value="1,2-PHENYLACETYL-COA EPOXIDASE, SUBUNIT E"/>
    <property type="match status" value="1"/>
</dbReference>
<feature type="domain" description="FAD-binding FR-type" evidence="14">
    <location>
        <begin position="239"/>
        <end position="340"/>
    </location>
</feature>
<dbReference type="Pfam" id="PF01794">
    <property type="entry name" value="Ferric_reduct"/>
    <property type="match status" value="1"/>
</dbReference>
<keyword evidence="12 13" id="KW-0472">Membrane</keyword>
<evidence type="ECO:0000256" key="10">
    <source>
        <dbReference type="ARBA" id="ARBA00023004"/>
    </source>
</evidence>
<keyword evidence="4 13" id="KW-0812">Transmembrane</keyword>
<evidence type="ECO:0000256" key="5">
    <source>
        <dbReference type="ARBA" id="ARBA00022714"/>
    </source>
</evidence>
<feature type="transmembrane region" description="Helical" evidence="13">
    <location>
        <begin position="151"/>
        <end position="174"/>
    </location>
</feature>
<dbReference type="GO" id="GO:0008860">
    <property type="term" value="F:ferredoxin-NAD+ reductase activity"/>
    <property type="evidence" value="ECO:0007669"/>
    <property type="project" value="UniProtKB-EC"/>
</dbReference>
<dbReference type="InterPro" id="IPR039261">
    <property type="entry name" value="FNR_nucleotide-bd"/>
</dbReference>
<evidence type="ECO:0000256" key="11">
    <source>
        <dbReference type="ARBA" id="ARBA00023014"/>
    </source>
</evidence>
<evidence type="ECO:0000256" key="7">
    <source>
        <dbReference type="ARBA" id="ARBA00022827"/>
    </source>
</evidence>
<keyword evidence="5" id="KW-0001">2Fe-2S</keyword>
<evidence type="ECO:0000256" key="6">
    <source>
        <dbReference type="ARBA" id="ARBA00022723"/>
    </source>
</evidence>
<keyword evidence="3" id="KW-0285">Flavoprotein</keyword>
<dbReference type="GO" id="GO:0046872">
    <property type="term" value="F:metal ion binding"/>
    <property type="evidence" value="ECO:0007669"/>
    <property type="project" value="UniProtKB-KW"/>
</dbReference>
<evidence type="ECO:0000256" key="8">
    <source>
        <dbReference type="ARBA" id="ARBA00022989"/>
    </source>
</evidence>
<keyword evidence="9 15" id="KW-0560">Oxidoreductase</keyword>
<feature type="transmembrane region" description="Helical" evidence="13">
    <location>
        <begin position="181"/>
        <end position="203"/>
    </location>
</feature>
<protein>
    <submittedName>
        <fullName evidence="15">Putative Ferredoxin--NAD(+) reductase</fullName>
        <ecNumber evidence="15">1.18.1.3</ecNumber>
    </submittedName>
</protein>
<comment type="cofactor">
    <cofactor evidence="1">
        <name>FAD</name>
        <dbReference type="ChEBI" id="CHEBI:57692"/>
    </cofactor>
</comment>
<dbReference type="SUPFAM" id="SSF52343">
    <property type="entry name" value="Ferredoxin reductase-like, C-terminal NADP-linked domain"/>
    <property type="match status" value="1"/>
</dbReference>
<evidence type="ECO:0000256" key="1">
    <source>
        <dbReference type="ARBA" id="ARBA00001974"/>
    </source>
</evidence>
<name>R4PXR2_9BACT</name>
<dbReference type="CDD" id="cd06198">
    <property type="entry name" value="FNR_like_3"/>
    <property type="match status" value="1"/>
</dbReference>
<evidence type="ECO:0000256" key="13">
    <source>
        <dbReference type="SAM" id="Phobius"/>
    </source>
</evidence>
<dbReference type="InterPro" id="IPR050415">
    <property type="entry name" value="MRET"/>
</dbReference>
<evidence type="ECO:0000256" key="12">
    <source>
        <dbReference type="ARBA" id="ARBA00023136"/>
    </source>
</evidence>
<dbReference type="GO" id="GO:0016020">
    <property type="term" value="C:membrane"/>
    <property type="evidence" value="ECO:0007669"/>
    <property type="project" value="UniProtKB-SubCell"/>
</dbReference>
<dbReference type="Pfam" id="PF08022">
    <property type="entry name" value="FAD_binding_8"/>
    <property type="match status" value="1"/>
</dbReference>
<dbReference type="SUPFAM" id="SSF63380">
    <property type="entry name" value="Riboflavin synthase domain-like"/>
    <property type="match status" value="1"/>
</dbReference>
<evidence type="ECO:0000256" key="4">
    <source>
        <dbReference type="ARBA" id="ARBA00022692"/>
    </source>
</evidence>
<evidence type="ECO:0000256" key="2">
    <source>
        <dbReference type="ARBA" id="ARBA00004141"/>
    </source>
</evidence>
<dbReference type="PANTHER" id="PTHR47354">
    <property type="entry name" value="NADH OXIDOREDUCTASE HCR"/>
    <property type="match status" value="1"/>
</dbReference>
<comment type="subcellular location">
    <subcellularLocation>
        <location evidence="2">Membrane</location>
        <topology evidence="2">Multi-pass membrane protein</topology>
    </subcellularLocation>
</comment>
<keyword evidence="7" id="KW-0274">FAD</keyword>
<sequence length="467" mass="52245">MQPSGKRTVIISFRWEYLLGWGITILLCIIPVVLWHNAHPLSYIKRPEQVMLALGQVTGLIGTVMYALNLLYATRLRFLEYLFGGLNRVYIAHHLLGGLALIMLSFHPLMLALRFVSTDIKQAALLLVPNGIFPLQALFDDNHIFHQSVLQQWAIFFGIIAFWGMVALLLITFFIKLPYRFWLFTHKFLGVAFAISALHILFISSDVAKLPGLRWYMLAIVIMGTAAFVYKSLLGRILIRRYRYIVRDVTVVAGNVVQIKLEPVGQPISYKPGQFVFMRFIGAGAGISKEWHPFSISSNPKDSALEISIKGLGDYTNKLTALKAGTHADIEGAYGRFSYVNYKNTQQIWIAGGIGITPFLSMSKDIVGSNAHADLYYSVKTESELINWDMLSEQAVGAPNNLRIIPFIGDKQPSYLSVDFIAENSGGLEGKDFYICGPPPMMQSLKKQLRARGVPATSIHSEEFGMS</sequence>
<evidence type="ECO:0000256" key="3">
    <source>
        <dbReference type="ARBA" id="ARBA00022630"/>
    </source>
</evidence>
<evidence type="ECO:0000256" key="9">
    <source>
        <dbReference type="ARBA" id="ARBA00023002"/>
    </source>
</evidence>
<dbReference type="OrthoDB" id="9786132at2"/>
<dbReference type="Gene3D" id="2.40.30.10">
    <property type="entry name" value="Translation factors"/>
    <property type="match status" value="1"/>
</dbReference>
<feature type="transmembrane region" description="Helical" evidence="13">
    <location>
        <begin position="91"/>
        <end position="111"/>
    </location>
</feature>
<feature type="transmembrane region" description="Helical" evidence="13">
    <location>
        <begin position="50"/>
        <end position="71"/>
    </location>
</feature>
<dbReference type="Proteomes" id="UP000013893">
    <property type="component" value="Chromosome"/>
</dbReference>
<dbReference type="RefSeq" id="WP_015642002.1">
    <property type="nucleotide sequence ID" value="NC_021219.1"/>
</dbReference>
<dbReference type="InterPro" id="IPR013130">
    <property type="entry name" value="Fe3_Rdtase_TM_dom"/>
</dbReference>
<dbReference type="AlphaFoldDB" id="R4PXR2"/>
<dbReference type="HOGENOM" id="CLU_003827_19_1_0"/>
<evidence type="ECO:0000259" key="14">
    <source>
        <dbReference type="PROSITE" id="PS51384"/>
    </source>
</evidence>
<keyword evidence="6" id="KW-0479">Metal-binding</keyword>
<organism evidence="15 16">
    <name type="scientific">Candidatus Saccharimonas aalborgensis</name>
    <dbReference type="NCBI Taxonomy" id="1332188"/>
    <lineage>
        <taxon>Bacteria</taxon>
        <taxon>Candidatus Saccharimonadota</taxon>
        <taxon>Candidatus Saccharimonadia</taxon>
        <taxon>Candidatus Saccharimonadales</taxon>
        <taxon>Candidatus Saccharimonadaceae</taxon>
        <taxon>Candidatus Saccharimonas</taxon>
    </lineage>
</organism>
<evidence type="ECO:0000313" key="16">
    <source>
        <dbReference type="Proteomes" id="UP000013893"/>
    </source>
</evidence>
<dbReference type="STRING" id="1332188.L336_0850"/>
<gene>
    <name evidence="15" type="ORF">L336_0850</name>
</gene>
<dbReference type="PRINTS" id="PR00410">
    <property type="entry name" value="PHEHYDRXLASE"/>
</dbReference>
<dbReference type="InterPro" id="IPR001433">
    <property type="entry name" value="OxRdtase_FAD/NAD-bd"/>
</dbReference>
<dbReference type="KEGG" id="saal:L336_0850"/>
<proteinExistence type="predicted"/>
<dbReference type="EMBL" id="CP005957">
    <property type="protein sequence ID" value="AGL62552.1"/>
    <property type="molecule type" value="Genomic_DNA"/>
</dbReference>
<dbReference type="PROSITE" id="PS51384">
    <property type="entry name" value="FAD_FR"/>
    <property type="match status" value="1"/>
</dbReference>
<keyword evidence="16" id="KW-1185">Reference proteome</keyword>
<evidence type="ECO:0000313" key="15">
    <source>
        <dbReference type="EMBL" id="AGL62552.1"/>
    </source>
</evidence>